<protein>
    <recommendedName>
        <fullName evidence="3">Chitin-binding type-2 domain-containing protein</fullName>
    </recommendedName>
</protein>
<dbReference type="Gene3D" id="2.170.140.10">
    <property type="entry name" value="Chitin binding domain"/>
    <property type="match status" value="1"/>
</dbReference>
<evidence type="ECO:0000259" key="3">
    <source>
        <dbReference type="PROSITE" id="PS50940"/>
    </source>
</evidence>
<dbReference type="InterPro" id="IPR036508">
    <property type="entry name" value="Chitin-bd_dom_sf"/>
</dbReference>
<dbReference type="EMBL" id="JAZGQO010000011">
    <property type="protein sequence ID" value="KAK6173243.1"/>
    <property type="molecule type" value="Genomic_DNA"/>
</dbReference>
<name>A0AAN8JEV5_PATCE</name>
<dbReference type="PROSITE" id="PS50940">
    <property type="entry name" value="CHIT_BIND_II"/>
    <property type="match status" value="2"/>
</dbReference>
<comment type="caution">
    <text evidence="4">The sequence shown here is derived from an EMBL/GenBank/DDBJ whole genome shotgun (WGS) entry which is preliminary data.</text>
</comment>
<evidence type="ECO:0000313" key="4">
    <source>
        <dbReference type="EMBL" id="KAK6173243.1"/>
    </source>
</evidence>
<dbReference type="Pfam" id="PF01607">
    <property type="entry name" value="CBM_14"/>
    <property type="match status" value="2"/>
</dbReference>
<dbReference type="SMART" id="SM00494">
    <property type="entry name" value="ChtBD2"/>
    <property type="match status" value="2"/>
</dbReference>
<organism evidence="4 5">
    <name type="scientific">Patella caerulea</name>
    <name type="common">Rayed Mediterranean limpet</name>
    <dbReference type="NCBI Taxonomy" id="87958"/>
    <lineage>
        <taxon>Eukaryota</taxon>
        <taxon>Metazoa</taxon>
        <taxon>Spiralia</taxon>
        <taxon>Lophotrochozoa</taxon>
        <taxon>Mollusca</taxon>
        <taxon>Gastropoda</taxon>
        <taxon>Patellogastropoda</taxon>
        <taxon>Patelloidea</taxon>
        <taxon>Patellidae</taxon>
        <taxon>Patella</taxon>
    </lineage>
</organism>
<feature type="compositionally biased region" description="Polar residues" evidence="1">
    <location>
        <begin position="451"/>
        <end position="460"/>
    </location>
</feature>
<dbReference type="AlphaFoldDB" id="A0AAN8JEV5"/>
<accession>A0AAN8JEV5</accession>
<evidence type="ECO:0000256" key="1">
    <source>
        <dbReference type="SAM" id="MobiDB-lite"/>
    </source>
</evidence>
<reference evidence="4 5" key="1">
    <citation type="submission" date="2024-01" db="EMBL/GenBank/DDBJ databases">
        <title>The genome of the rayed Mediterranean limpet Patella caerulea (Linnaeus, 1758).</title>
        <authorList>
            <person name="Anh-Thu Weber A."/>
            <person name="Halstead-Nussloch G."/>
        </authorList>
    </citation>
    <scope>NUCLEOTIDE SEQUENCE [LARGE SCALE GENOMIC DNA]</scope>
    <source>
        <strain evidence="4">AATW-2023a</strain>
        <tissue evidence="4">Whole specimen</tissue>
    </source>
</reference>
<feature type="compositionally biased region" description="Basic and acidic residues" evidence="1">
    <location>
        <begin position="555"/>
        <end position="571"/>
    </location>
</feature>
<feature type="domain" description="Chitin-binding type-2" evidence="3">
    <location>
        <begin position="32"/>
        <end position="87"/>
    </location>
</feature>
<feature type="region of interest" description="Disordered" evidence="1">
    <location>
        <begin position="96"/>
        <end position="131"/>
    </location>
</feature>
<feature type="compositionally biased region" description="Basic and acidic residues" evidence="1">
    <location>
        <begin position="506"/>
        <end position="522"/>
    </location>
</feature>
<evidence type="ECO:0000313" key="5">
    <source>
        <dbReference type="Proteomes" id="UP001347796"/>
    </source>
</evidence>
<dbReference type="Gene3D" id="3.20.20.80">
    <property type="entry name" value="Glycosidases"/>
    <property type="match status" value="1"/>
</dbReference>
<keyword evidence="2" id="KW-0732">Signal</keyword>
<feature type="domain" description="Chitin-binding type-2" evidence="3">
    <location>
        <begin position="644"/>
        <end position="698"/>
    </location>
</feature>
<feature type="region of interest" description="Disordered" evidence="1">
    <location>
        <begin position="555"/>
        <end position="584"/>
    </location>
</feature>
<sequence length="698" mass="76283">MCLKGLFVLAVSFISVSSLFSTNTKTITRCARGQCESGVGLYPHCDDCRKFIYCIFGHPVVKTCPNDLQFDITRAVCNYPAHSKCWDPSNIVDRDRFQPDGRYNQDSLKTPPNARLSQEESGQLQHNYGYPMKSGDILVKPKVNEPSRNNLIPQRPNDGPPTETYLDGREFRRQSVDSRANGINIPQLPNGDVSVMPVSMQTDDPPLGFDQDGHEVNHKNVDAPANGIGIPQLSNLYVSAVPVSMRTDDPPLGFDQDGHEVNHQNVDAPANRIRIPQLSNGDVSAVPVSMRTDDPPLGFDQDGHEVDRQIVDAPSNGIRVPKLSNGDVSAVPVSMRTDDPPLGFDQDGHEVDRQNVVAPANEIRVRQLSNGDVTVVPVSMRTDDPPLGFDQDGYELRSQNFDAPANGKGIPQLPNGDVSAVPLSKQTGEPAIGYDENGYGVRNKVADSFPSMTENNQRQHPNGDVSLVPVSMKTDDPPTGYDNEGHELRPHNSDSKQSNENVDSLKVSESEHKNDKVDEPEMKLEELATLGTDDPPEDWNRDYTINPDFEGLEKSEQLTGESDKSLSDIQKDVNSQSSQSDGEVSQLNLPLLPADVNSPRDKNLDLPNLQLLGGSFELPILGKSALNEKLATAAPTADSLVPCVVNCSGLTAGLYQSCTDCSSYVSCIIGFMFTNTCPTNNYWDDIIKQCVPKSSTCN</sequence>
<dbReference type="GO" id="GO:0008061">
    <property type="term" value="F:chitin binding"/>
    <property type="evidence" value="ECO:0007669"/>
    <property type="project" value="InterPro"/>
</dbReference>
<dbReference type="SUPFAM" id="SSF57625">
    <property type="entry name" value="Invertebrate chitin-binding proteins"/>
    <property type="match status" value="2"/>
</dbReference>
<dbReference type="InterPro" id="IPR002557">
    <property type="entry name" value="Chitin-bd_dom"/>
</dbReference>
<feature type="compositionally biased region" description="Polar residues" evidence="1">
    <location>
        <begin position="104"/>
        <end position="126"/>
    </location>
</feature>
<feature type="signal peptide" evidence="2">
    <location>
        <begin position="1"/>
        <end position="18"/>
    </location>
</feature>
<feature type="region of interest" description="Disordered" evidence="1">
    <location>
        <begin position="451"/>
        <end position="522"/>
    </location>
</feature>
<feature type="chain" id="PRO_5042899281" description="Chitin-binding type-2 domain-containing protein" evidence="2">
    <location>
        <begin position="19"/>
        <end position="698"/>
    </location>
</feature>
<dbReference type="Proteomes" id="UP001347796">
    <property type="component" value="Unassembled WGS sequence"/>
</dbReference>
<feature type="region of interest" description="Disordered" evidence="1">
    <location>
        <begin position="400"/>
        <end position="439"/>
    </location>
</feature>
<evidence type="ECO:0000256" key="2">
    <source>
        <dbReference type="SAM" id="SignalP"/>
    </source>
</evidence>
<proteinExistence type="predicted"/>
<gene>
    <name evidence="4" type="ORF">SNE40_016730</name>
</gene>
<dbReference type="GO" id="GO:0005576">
    <property type="term" value="C:extracellular region"/>
    <property type="evidence" value="ECO:0007669"/>
    <property type="project" value="InterPro"/>
</dbReference>
<feature type="compositionally biased region" description="Basic and acidic residues" evidence="1">
    <location>
        <begin position="483"/>
        <end position="494"/>
    </location>
</feature>
<keyword evidence="5" id="KW-1185">Reference proteome</keyword>
<feature type="compositionally biased region" description="Polar residues" evidence="1">
    <location>
        <begin position="572"/>
        <end position="584"/>
    </location>
</feature>